<dbReference type="EMBL" id="PYLP01000007">
    <property type="protein sequence ID" value="PST40416.1"/>
    <property type="molecule type" value="Genomic_DNA"/>
</dbReference>
<dbReference type="PANTHER" id="PTHR43663:SF1">
    <property type="entry name" value="CHROMATE TRANSPORTER"/>
    <property type="match status" value="1"/>
</dbReference>
<accession>A0A2T3FYS7</accession>
<reference evidence="9" key="1">
    <citation type="submission" date="2018-03" db="EMBL/GenBank/DDBJ databases">
        <title>Lachnoclostridium SNUG30370 gen.nov., sp.nov., isolated from human faeces.</title>
        <authorList>
            <person name="Seo B."/>
            <person name="Jeon K."/>
            <person name="Ko G."/>
        </authorList>
    </citation>
    <scope>NUCLEOTIDE SEQUENCE [LARGE SCALE GENOMIC DNA]</scope>
    <source>
        <strain evidence="9">SNUG30370</strain>
    </source>
</reference>
<keyword evidence="4 7" id="KW-0812">Transmembrane</keyword>
<feature type="transmembrane region" description="Helical" evidence="7">
    <location>
        <begin position="7"/>
        <end position="30"/>
    </location>
</feature>
<dbReference type="GO" id="GO:0005886">
    <property type="term" value="C:plasma membrane"/>
    <property type="evidence" value="ECO:0007669"/>
    <property type="project" value="UniProtKB-SubCell"/>
</dbReference>
<evidence type="ECO:0000313" key="8">
    <source>
        <dbReference type="EMBL" id="PST40416.1"/>
    </source>
</evidence>
<comment type="caution">
    <text evidence="8">The sequence shown here is derived from an EMBL/GenBank/DDBJ whole genome shotgun (WGS) entry which is preliminary data.</text>
</comment>
<comment type="subcellular location">
    <subcellularLocation>
        <location evidence="1">Cell membrane</location>
        <topology evidence="1">Multi-pass membrane protein</topology>
    </subcellularLocation>
</comment>
<evidence type="ECO:0000256" key="4">
    <source>
        <dbReference type="ARBA" id="ARBA00022692"/>
    </source>
</evidence>
<organism evidence="8 9">
    <name type="scientific">Faecalibacillus faecis</name>
    <dbReference type="NCBI Taxonomy" id="1982628"/>
    <lineage>
        <taxon>Bacteria</taxon>
        <taxon>Bacillati</taxon>
        <taxon>Bacillota</taxon>
        <taxon>Erysipelotrichia</taxon>
        <taxon>Erysipelotrichales</taxon>
        <taxon>Coprobacillaceae</taxon>
        <taxon>Faecalibacillus</taxon>
    </lineage>
</organism>
<feature type="transmembrane region" description="Helical" evidence="7">
    <location>
        <begin position="115"/>
        <end position="138"/>
    </location>
</feature>
<evidence type="ECO:0000256" key="3">
    <source>
        <dbReference type="ARBA" id="ARBA00022475"/>
    </source>
</evidence>
<gene>
    <name evidence="8" type="ORF">C7U55_07335</name>
</gene>
<proteinExistence type="inferred from homology"/>
<name>A0A2T3FYS7_9FIRM</name>
<dbReference type="Proteomes" id="UP000241201">
    <property type="component" value="Unassembled WGS sequence"/>
</dbReference>
<keyword evidence="5 7" id="KW-1133">Transmembrane helix</keyword>
<keyword evidence="6 7" id="KW-0472">Membrane</keyword>
<keyword evidence="3" id="KW-1003">Cell membrane</keyword>
<evidence type="ECO:0000256" key="6">
    <source>
        <dbReference type="ARBA" id="ARBA00023136"/>
    </source>
</evidence>
<keyword evidence="9" id="KW-1185">Reference proteome</keyword>
<dbReference type="PANTHER" id="PTHR43663">
    <property type="entry name" value="CHROMATE TRANSPORT PROTEIN-RELATED"/>
    <property type="match status" value="1"/>
</dbReference>
<dbReference type="RefSeq" id="WP_106988016.1">
    <property type="nucleotide sequence ID" value="NZ_DBGDQT010000094.1"/>
</dbReference>
<evidence type="ECO:0000256" key="1">
    <source>
        <dbReference type="ARBA" id="ARBA00004651"/>
    </source>
</evidence>
<comment type="similarity">
    <text evidence="2">Belongs to the chromate ion transporter (CHR) (TC 2.A.51) family.</text>
</comment>
<dbReference type="AlphaFoldDB" id="A0A2T3FYS7"/>
<evidence type="ECO:0000256" key="2">
    <source>
        <dbReference type="ARBA" id="ARBA00005262"/>
    </source>
</evidence>
<feature type="transmembrane region" description="Helical" evidence="7">
    <location>
        <begin position="78"/>
        <end position="103"/>
    </location>
</feature>
<evidence type="ECO:0000256" key="5">
    <source>
        <dbReference type="ARBA" id="ARBA00022989"/>
    </source>
</evidence>
<dbReference type="GO" id="GO:0015109">
    <property type="term" value="F:chromate transmembrane transporter activity"/>
    <property type="evidence" value="ECO:0007669"/>
    <property type="project" value="InterPro"/>
</dbReference>
<evidence type="ECO:0000256" key="7">
    <source>
        <dbReference type="SAM" id="Phobius"/>
    </source>
</evidence>
<dbReference type="GeneID" id="77470898"/>
<dbReference type="Pfam" id="PF02417">
    <property type="entry name" value="Chromate_transp"/>
    <property type="match status" value="1"/>
</dbReference>
<protein>
    <submittedName>
        <fullName evidence="8">Chromate transporter</fullName>
    </submittedName>
</protein>
<feature type="transmembrane region" description="Helical" evidence="7">
    <location>
        <begin position="158"/>
        <end position="181"/>
    </location>
</feature>
<dbReference type="InterPro" id="IPR052518">
    <property type="entry name" value="CHR_Transporter"/>
</dbReference>
<sequence>MKEKRRLLLELFTSTLYLSAFTFGGGYVIVSLLKERFVDQLHYIDEKEMLDLVAIAQSAPGAIAVNGAIVLGYKMSGILGIVVCVIGTIIPPIIIISVVAYFYKIFITNKIISAMLLGMRSGIGAIIVSVVYDMVLSVMDEHKERNILIMVGSFVLNYFLNVNIIYIILGCILLALVELFIRRKKA</sequence>
<evidence type="ECO:0000313" key="9">
    <source>
        <dbReference type="Proteomes" id="UP000241201"/>
    </source>
</evidence>
<dbReference type="InterPro" id="IPR003370">
    <property type="entry name" value="Chromate_transpt"/>
</dbReference>